<dbReference type="GO" id="GO:0004252">
    <property type="term" value="F:serine-type endopeptidase activity"/>
    <property type="evidence" value="ECO:0007669"/>
    <property type="project" value="InterPro"/>
</dbReference>
<dbReference type="InterPro" id="IPR012677">
    <property type="entry name" value="Nucleotide-bd_a/b_plait_sf"/>
</dbReference>
<dbReference type="Pfam" id="PF00076">
    <property type="entry name" value="RRM_1"/>
    <property type="match status" value="1"/>
</dbReference>
<evidence type="ECO:0000313" key="5">
    <source>
        <dbReference type="EMBL" id="KAI7742986.1"/>
    </source>
</evidence>
<dbReference type="InterPro" id="IPR000504">
    <property type="entry name" value="RRM_dom"/>
</dbReference>
<dbReference type="SUPFAM" id="SSF54928">
    <property type="entry name" value="RNA-binding domain, RBD"/>
    <property type="match status" value="1"/>
</dbReference>
<dbReference type="InterPro" id="IPR036852">
    <property type="entry name" value="Peptidase_S8/S53_dom_sf"/>
</dbReference>
<dbReference type="EMBL" id="JAMZMK010007842">
    <property type="protein sequence ID" value="KAI7742986.1"/>
    <property type="molecule type" value="Genomic_DNA"/>
</dbReference>
<feature type="domain" description="RRM" evidence="4">
    <location>
        <begin position="2"/>
        <end position="57"/>
    </location>
</feature>
<accession>A0AAD5CLZ9</accession>
<evidence type="ECO:0000259" key="4">
    <source>
        <dbReference type="PROSITE" id="PS50102"/>
    </source>
</evidence>
<protein>
    <recommendedName>
        <fullName evidence="4">RRM domain-containing protein</fullName>
    </recommendedName>
</protein>
<reference evidence="5" key="1">
    <citation type="submission" date="2022-06" db="EMBL/GenBank/DDBJ databases">
        <title>Uncovering the hologenomic basis of an extraordinary plant invasion.</title>
        <authorList>
            <person name="Bieker V.C."/>
            <person name="Martin M.D."/>
            <person name="Gilbert T."/>
            <person name="Hodgins K."/>
            <person name="Battlay P."/>
            <person name="Petersen B."/>
            <person name="Wilson J."/>
        </authorList>
    </citation>
    <scope>NUCLEOTIDE SEQUENCE</scope>
    <source>
        <strain evidence="5">AA19_3_7</strain>
        <tissue evidence="5">Leaf</tissue>
    </source>
</reference>
<dbReference type="SMART" id="SM00360">
    <property type="entry name" value="RRM"/>
    <property type="match status" value="1"/>
</dbReference>
<organism evidence="5 6">
    <name type="scientific">Ambrosia artemisiifolia</name>
    <name type="common">Common ragweed</name>
    <dbReference type="NCBI Taxonomy" id="4212"/>
    <lineage>
        <taxon>Eukaryota</taxon>
        <taxon>Viridiplantae</taxon>
        <taxon>Streptophyta</taxon>
        <taxon>Embryophyta</taxon>
        <taxon>Tracheophyta</taxon>
        <taxon>Spermatophyta</taxon>
        <taxon>Magnoliopsida</taxon>
        <taxon>eudicotyledons</taxon>
        <taxon>Gunneridae</taxon>
        <taxon>Pentapetalae</taxon>
        <taxon>asterids</taxon>
        <taxon>campanulids</taxon>
        <taxon>Asterales</taxon>
        <taxon>Asteraceae</taxon>
        <taxon>Asteroideae</taxon>
        <taxon>Heliantheae alliance</taxon>
        <taxon>Heliantheae</taxon>
        <taxon>Ambrosia</taxon>
    </lineage>
</organism>
<dbReference type="SUPFAM" id="SSF52743">
    <property type="entry name" value="Subtilisin-like"/>
    <property type="match status" value="1"/>
</dbReference>
<dbReference type="InterPro" id="IPR035979">
    <property type="entry name" value="RBD_domain_sf"/>
</dbReference>
<dbReference type="InterPro" id="IPR000209">
    <property type="entry name" value="Peptidase_S8/S53_dom"/>
</dbReference>
<comment type="caution">
    <text evidence="5">The sequence shown here is derived from an EMBL/GenBank/DDBJ whole genome shotgun (WGS) entry which is preliminary data.</text>
</comment>
<keyword evidence="6" id="KW-1185">Reference proteome</keyword>
<comment type="similarity">
    <text evidence="1">Belongs to the peptidase S8 family.</text>
</comment>
<keyword evidence="3" id="KW-0694">RNA-binding</keyword>
<dbReference type="GO" id="GO:0003723">
    <property type="term" value="F:RNA binding"/>
    <property type="evidence" value="ECO:0007669"/>
    <property type="project" value="UniProtKB-UniRule"/>
</dbReference>
<evidence type="ECO:0000256" key="3">
    <source>
        <dbReference type="PROSITE-ProRule" id="PRU00176"/>
    </source>
</evidence>
<sequence>MARVYVGNLDPKVNERDIEDEFRTFGVIRSVWVARRPPGYAFDDKHDAQDAIRELDGVWPHSPSFDDKGYGPTPPNWKGKCVVAANFTGCNNTNPDEKLSPADLEGHGTHTVSTAASIPVKTANIFGIGNGTTRGGVDSARIAAYKVYWGGSCSEMDLLAGLGRLAPRRVLGEHF</sequence>
<dbReference type="PROSITE" id="PS50102">
    <property type="entry name" value="RRM"/>
    <property type="match status" value="1"/>
</dbReference>
<dbReference type="Gene3D" id="3.40.50.200">
    <property type="entry name" value="Peptidase S8/S53 domain"/>
    <property type="match status" value="1"/>
</dbReference>
<dbReference type="PANTHER" id="PTHR10795">
    <property type="entry name" value="PROPROTEIN CONVERTASE SUBTILISIN/KEXIN"/>
    <property type="match status" value="1"/>
</dbReference>
<dbReference type="AlphaFoldDB" id="A0AAD5CLZ9"/>
<dbReference type="InterPro" id="IPR045051">
    <property type="entry name" value="SBT"/>
</dbReference>
<evidence type="ECO:0000256" key="1">
    <source>
        <dbReference type="ARBA" id="ARBA00011073"/>
    </source>
</evidence>
<dbReference type="Gene3D" id="3.30.70.330">
    <property type="match status" value="1"/>
</dbReference>
<proteinExistence type="inferred from homology"/>
<dbReference type="Pfam" id="PF00082">
    <property type="entry name" value="Peptidase_S8"/>
    <property type="match status" value="1"/>
</dbReference>
<evidence type="ECO:0000256" key="2">
    <source>
        <dbReference type="ARBA" id="ARBA00022729"/>
    </source>
</evidence>
<evidence type="ECO:0000313" key="6">
    <source>
        <dbReference type="Proteomes" id="UP001206925"/>
    </source>
</evidence>
<name>A0AAD5CLZ9_AMBAR</name>
<keyword evidence="2" id="KW-0732">Signal</keyword>
<dbReference type="Proteomes" id="UP001206925">
    <property type="component" value="Unassembled WGS sequence"/>
</dbReference>
<dbReference type="GO" id="GO:0006508">
    <property type="term" value="P:proteolysis"/>
    <property type="evidence" value="ECO:0007669"/>
    <property type="project" value="InterPro"/>
</dbReference>
<gene>
    <name evidence="5" type="ORF">M8C21_007106</name>
</gene>